<dbReference type="STRING" id="1408157.A0A1J7I5M1"/>
<dbReference type="PANTHER" id="PTHR33112:SF10">
    <property type="entry name" value="TOL"/>
    <property type="match status" value="1"/>
</dbReference>
<dbReference type="OrthoDB" id="5347061at2759"/>
<dbReference type="AlphaFoldDB" id="A0A1J7I5M1"/>
<reference evidence="2 3" key="1">
    <citation type="submission" date="2016-10" db="EMBL/GenBank/DDBJ databases">
        <title>Draft genome sequence of Coniochaeta ligniaria NRRL30616, a lignocellulolytic fungus for bioabatement of inhibitors in plant biomass hydrolysates.</title>
        <authorList>
            <consortium name="DOE Joint Genome Institute"/>
            <person name="Jimenez D.J."/>
            <person name="Hector R.E."/>
            <person name="Riley R."/>
            <person name="Sun H."/>
            <person name="Grigoriev I.V."/>
            <person name="Van Elsas J.D."/>
            <person name="Nichols N.N."/>
        </authorList>
    </citation>
    <scope>NUCLEOTIDE SEQUENCE [LARGE SCALE GENOMIC DNA]</scope>
    <source>
        <strain evidence="2 3">NRRL 30616</strain>
    </source>
</reference>
<dbReference type="PANTHER" id="PTHR33112">
    <property type="entry name" value="DOMAIN PROTEIN, PUTATIVE-RELATED"/>
    <property type="match status" value="1"/>
</dbReference>
<gene>
    <name evidence="2" type="ORF">CONLIGDRAFT_694856</name>
</gene>
<name>A0A1J7I5M1_9PEZI</name>
<dbReference type="InParanoid" id="A0A1J7I5M1"/>
<protein>
    <recommendedName>
        <fullName evidence="1">Heterokaryon incompatibility domain-containing protein</fullName>
    </recommendedName>
</protein>
<feature type="domain" description="Heterokaryon incompatibility" evidence="1">
    <location>
        <begin position="8"/>
        <end position="135"/>
    </location>
</feature>
<keyword evidence="3" id="KW-1185">Reference proteome</keyword>
<sequence>MGFLLEDMTPIQQDAVALTRALNVPYLWIDALCIRQGDAADWEKESSQMHKVYAGSYATICALLSMPCEEGFLGREDNPVRTRLPFVIWHDDKDHHGTFELGHSAIYSDNVPVSEMVVCAIESSHWSTRGSTFQEEIMSTRNIYFTRFCVQQIRQDGARD</sequence>
<evidence type="ECO:0000259" key="1">
    <source>
        <dbReference type="Pfam" id="PF06985"/>
    </source>
</evidence>
<dbReference type="InterPro" id="IPR010730">
    <property type="entry name" value="HET"/>
</dbReference>
<proteinExistence type="predicted"/>
<evidence type="ECO:0000313" key="3">
    <source>
        <dbReference type="Proteomes" id="UP000182658"/>
    </source>
</evidence>
<dbReference type="Pfam" id="PF06985">
    <property type="entry name" value="HET"/>
    <property type="match status" value="1"/>
</dbReference>
<organism evidence="2 3">
    <name type="scientific">Coniochaeta ligniaria NRRL 30616</name>
    <dbReference type="NCBI Taxonomy" id="1408157"/>
    <lineage>
        <taxon>Eukaryota</taxon>
        <taxon>Fungi</taxon>
        <taxon>Dikarya</taxon>
        <taxon>Ascomycota</taxon>
        <taxon>Pezizomycotina</taxon>
        <taxon>Sordariomycetes</taxon>
        <taxon>Sordariomycetidae</taxon>
        <taxon>Coniochaetales</taxon>
        <taxon>Coniochaetaceae</taxon>
        <taxon>Coniochaeta</taxon>
    </lineage>
</organism>
<accession>A0A1J7I5M1</accession>
<dbReference type="Proteomes" id="UP000182658">
    <property type="component" value="Unassembled WGS sequence"/>
</dbReference>
<dbReference type="EMBL" id="KV875111">
    <property type="protein sequence ID" value="OIW22659.1"/>
    <property type="molecule type" value="Genomic_DNA"/>
</dbReference>
<evidence type="ECO:0000313" key="2">
    <source>
        <dbReference type="EMBL" id="OIW22659.1"/>
    </source>
</evidence>